<evidence type="ECO:0000256" key="1">
    <source>
        <dbReference type="SAM" id="Phobius"/>
    </source>
</evidence>
<evidence type="ECO:0000313" key="2">
    <source>
        <dbReference type="EMBL" id="OMO92452.1"/>
    </source>
</evidence>
<proteinExistence type="predicted"/>
<sequence length="206" mass="23251">MGHPNPFMADEFPELFNYKHPPKGSVAYYWSLAGAAAHVFWTYVSVNGDRFSVTVMLFDCDNLGKLTCGLLCLLVICTIYVHSAVQLRFRPRDMGIVYLMLHVSMENLVCLIDIGPRVCIAIVLLCAAIILCRCLFYSASKGGCHFEKDKEDDLLLVNSDQATKALTLPTPSKSVMMINLEGQTFYFTARFNLIIMLYMLCTYCPW</sequence>
<gene>
    <name evidence="2" type="ORF">COLO4_17571</name>
</gene>
<keyword evidence="1" id="KW-1133">Transmembrane helix</keyword>
<dbReference type="Proteomes" id="UP000187203">
    <property type="component" value="Unassembled WGS sequence"/>
</dbReference>
<reference evidence="3" key="1">
    <citation type="submission" date="2013-09" db="EMBL/GenBank/DDBJ databases">
        <title>Corchorus olitorius genome sequencing.</title>
        <authorList>
            <person name="Alam M."/>
            <person name="Haque M.S."/>
            <person name="Islam M.S."/>
            <person name="Emdad E.M."/>
            <person name="Islam M.M."/>
            <person name="Ahmed B."/>
            <person name="Halim A."/>
            <person name="Hossen Q.M.M."/>
            <person name="Hossain M.Z."/>
            <person name="Ahmed R."/>
            <person name="Khan M.M."/>
            <person name="Islam R."/>
            <person name="Rashid M.M."/>
            <person name="Khan S.A."/>
            <person name="Rahman M.S."/>
            <person name="Alam M."/>
            <person name="Yahiya A.S."/>
            <person name="Khan M.S."/>
            <person name="Azam M.S."/>
            <person name="Haque T."/>
            <person name="Lashkar M.Z.H."/>
            <person name="Akhand A.I."/>
            <person name="Morshed G."/>
            <person name="Roy S."/>
            <person name="Uddin K.S."/>
            <person name="Rabeya T."/>
            <person name="Hossain A.S."/>
            <person name="Chowdhury A."/>
            <person name="Snigdha A.R."/>
            <person name="Mortoza M.S."/>
            <person name="Matin S.A."/>
            <person name="Hoque S.M.E."/>
            <person name="Islam M.K."/>
            <person name="Roy D.K."/>
            <person name="Haider R."/>
            <person name="Moosa M.M."/>
            <person name="Elias S.M."/>
            <person name="Hasan A.M."/>
            <person name="Jahan S."/>
            <person name="Shafiuddin M."/>
            <person name="Mahmood N."/>
            <person name="Shommy N.S."/>
        </authorList>
    </citation>
    <scope>NUCLEOTIDE SEQUENCE [LARGE SCALE GENOMIC DNA]</scope>
    <source>
        <strain evidence="3">cv. O-4</strain>
    </source>
</reference>
<dbReference type="AlphaFoldDB" id="A0A1R3JC74"/>
<accession>A0A1R3JC74</accession>
<feature type="transmembrane region" description="Helical" evidence="1">
    <location>
        <begin position="26"/>
        <end position="44"/>
    </location>
</feature>
<feature type="transmembrane region" description="Helical" evidence="1">
    <location>
        <begin position="120"/>
        <end position="140"/>
    </location>
</feature>
<keyword evidence="1" id="KW-0472">Membrane</keyword>
<name>A0A1R3JC74_9ROSI</name>
<evidence type="ECO:0000313" key="3">
    <source>
        <dbReference type="Proteomes" id="UP000187203"/>
    </source>
</evidence>
<organism evidence="2 3">
    <name type="scientific">Corchorus olitorius</name>
    <dbReference type="NCBI Taxonomy" id="93759"/>
    <lineage>
        <taxon>Eukaryota</taxon>
        <taxon>Viridiplantae</taxon>
        <taxon>Streptophyta</taxon>
        <taxon>Embryophyta</taxon>
        <taxon>Tracheophyta</taxon>
        <taxon>Spermatophyta</taxon>
        <taxon>Magnoliopsida</taxon>
        <taxon>eudicotyledons</taxon>
        <taxon>Gunneridae</taxon>
        <taxon>Pentapetalae</taxon>
        <taxon>rosids</taxon>
        <taxon>malvids</taxon>
        <taxon>Malvales</taxon>
        <taxon>Malvaceae</taxon>
        <taxon>Grewioideae</taxon>
        <taxon>Apeibeae</taxon>
        <taxon>Corchorus</taxon>
    </lineage>
</organism>
<feature type="transmembrane region" description="Helical" evidence="1">
    <location>
        <begin position="64"/>
        <end position="83"/>
    </location>
</feature>
<comment type="caution">
    <text evidence="2">The sequence shown here is derived from an EMBL/GenBank/DDBJ whole genome shotgun (WGS) entry which is preliminary data.</text>
</comment>
<keyword evidence="3" id="KW-1185">Reference proteome</keyword>
<protein>
    <submittedName>
        <fullName evidence="2">Uncharacterized protein</fullName>
    </submittedName>
</protein>
<dbReference type="EMBL" id="AWUE01016361">
    <property type="protein sequence ID" value="OMO92452.1"/>
    <property type="molecule type" value="Genomic_DNA"/>
</dbReference>
<keyword evidence="1" id="KW-0812">Transmembrane</keyword>